<evidence type="ECO:0000256" key="1">
    <source>
        <dbReference type="SAM" id="MobiDB-lite"/>
    </source>
</evidence>
<dbReference type="Proteomes" id="UP001066276">
    <property type="component" value="Chromosome 4_2"/>
</dbReference>
<organism evidence="2 3">
    <name type="scientific">Pleurodeles waltl</name>
    <name type="common">Iberian ribbed newt</name>
    <dbReference type="NCBI Taxonomy" id="8319"/>
    <lineage>
        <taxon>Eukaryota</taxon>
        <taxon>Metazoa</taxon>
        <taxon>Chordata</taxon>
        <taxon>Craniata</taxon>
        <taxon>Vertebrata</taxon>
        <taxon>Euteleostomi</taxon>
        <taxon>Amphibia</taxon>
        <taxon>Batrachia</taxon>
        <taxon>Caudata</taxon>
        <taxon>Salamandroidea</taxon>
        <taxon>Salamandridae</taxon>
        <taxon>Pleurodelinae</taxon>
        <taxon>Pleurodeles</taxon>
    </lineage>
</organism>
<name>A0AAV7S787_PLEWA</name>
<feature type="region of interest" description="Disordered" evidence="1">
    <location>
        <begin position="1"/>
        <end position="142"/>
    </location>
</feature>
<keyword evidence="3" id="KW-1185">Reference proteome</keyword>
<sequence length="142" mass="15182">MRPRERRGTASPAAHGLEDALHFQANTGEKEHCIPQESMGEKGHYITGSPWEKSGTASLEDHGRRGAPHPQESMGEKGHYIPGNPREKSGTASSGDKGRRASLHPQRTAGQKGTASPGFYGRGGSPSTAGKTRHEVFCSPRV</sequence>
<dbReference type="EMBL" id="JANPWB010000008">
    <property type="protein sequence ID" value="KAJ1160651.1"/>
    <property type="molecule type" value="Genomic_DNA"/>
</dbReference>
<protein>
    <submittedName>
        <fullName evidence="2">Uncharacterized protein</fullName>
    </submittedName>
</protein>
<comment type="caution">
    <text evidence="2">The sequence shown here is derived from an EMBL/GenBank/DDBJ whole genome shotgun (WGS) entry which is preliminary data.</text>
</comment>
<dbReference type="AlphaFoldDB" id="A0AAV7S787"/>
<proteinExistence type="predicted"/>
<accession>A0AAV7S787</accession>
<gene>
    <name evidence="2" type="ORF">NDU88_001146</name>
</gene>
<evidence type="ECO:0000313" key="3">
    <source>
        <dbReference type="Proteomes" id="UP001066276"/>
    </source>
</evidence>
<evidence type="ECO:0000313" key="2">
    <source>
        <dbReference type="EMBL" id="KAJ1160651.1"/>
    </source>
</evidence>
<feature type="compositionally biased region" description="Basic and acidic residues" evidence="1">
    <location>
        <begin position="74"/>
        <end position="89"/>
    </location>
</feature>
<reference evidence="2" key="1">
    <citation type="journal article" date="2022" name="bioRxiv">
        <title>Sequencing and chromosome-scale assembly of the giantPleurodeles waltlgenome.</title>
        <authorList>
            <person name="Brown T."/>
            <person name="Elewa A."/>
            <person name="Iarovenko S."/>
            <person name="Subramanian E."/>
            <person name="Araus A.J."/>
            <person name="Petzold A."/>
            <person name="Susuki M."/>
            <person name="Suzuki K.-i.T."/>
            <person name="Hayashi T."/>
            <person name="Toyoda A."/>
            <person name="Oliveira C."/>
            <person name="Osipova E."/>
            <person name="Leigh N.D."/>
            <person name="Simon A."/>
            <person name="Yun M.H."/>
        </authorList>
    </citation>
    <scope>NUCLEOTIDE SEQUENCE</scope>
    <source>
        <strain evidence="2">20211129_DDA</strain>
        <tissue evidence="2">Liver</tissue>
    </source>
</reference>
<feature type="compositionally biased region" description="Basic and acidic residues" evidence="1">
    <location>
        <begin position="28"/>
        <end position="44"/>
    </location>
</feature>